<feature type="compositionally biased region" description="Polar residues" evidence="1">
    <location>
        <begin position="1"/>
        <end position="15"/>
    </location>
</feature>
<dbReference type="GO" id="GO:0033328">
    <property type="term" value="F:peroxisome membrane targeting sequence binding"/>
    <property type="evidence" value="ECO:0007669"/>
    <property type="project" value="TreeGrafter"/>
</dbReference>
<dbReference type="KEGG" id="kne:92180099"/>
<feature type="compositionally biased region" description="Polar residues" evidence="1">
    <location>
        <begin position="168"/>
        <end position="178"/>
    </location>
</feature>
<evidence type="ECO:0000256" key="1">
    <source>
        <dbReference type="SAM" id="MobiDB-lite"/>
    </source>
</evidence>
<evidence type="ECO:0000313" key="2">
    <source>
        <dbReference type="EMBL" id="KAK8858612.1"/>
    </source>
</evidence>
<dbReference type="GO" id="GO:0005778">
    <property type="term" value="C:peroxisomal membrane"/>
    <property type="evidence" value="ECO:0007669"/>
    <property type="project" value="TreeGrafter"/>
</dbReference>
<keyword evidence="3" id="KW-1185">Reference proteome</keyword>
<organism evidence="2 3">
    <name type="scientific">Kwoniella newhampshirensis</name>
    <dbReference type="NCBI Taxonomy" id="1651941"/>
    <lineage>
        <taxon>Eukaryota</taxon>
        <taxon>Fungi</taxon>
        <taxon>Dikarya</taxon>
        <taxon>Basidiomycota</taxon>
        <taxon>Agaricomycotina</taxon>
        <taxon>Tremellomycetes</taxon>
        <taxon>Tremellales</taxon>
        <taxon>Cryptococcaceae</taxon>
        <taxon>Kwoniella</taxon>
    </lineage>
</organism>
<proteinExistence type="predicted"/>
<evidence type="ECO:0000313" key="3">
    <source>
        <dbReference type="Proteomes" id="UP001388673"/>
    </source>
</evidence>
<evidence type="ECO:0008006" key="4">
    <source>
        <dbReference type="Google" id="ProtNLM"/>
    </source>
</evidence>
<dbReference type="InterPro" id="IPR006708">
    <property type="entry name" value="Pex19"/>
</dbReference>
<dbReference type="PANTHER" id="PTHR12774">
    <property type="entry name" value="PEROXISOMAL BIOGENESIS FACTOR 19"/>
    <property type="match status" value="1"/>
</dbReference>
<dbReference type="GO" id="GO:0045046">
    <property type="term" value="P:protein import into peroxisome membrane"/>
    <property type="evidence" value="ECO:0007669"/>
    <property type="project" value="TreeGrafter"/>
</dbReference>
<dbReference type="InterPro" id="IPR038322">
    <property type="entry name" value="Pex19_C_sf"/>
</dbReference>
<dbReference type="EMBL" id="JBCAWK010000005">
    <property type="protein sequence ID" value="KAK8858612.1"/>
    <property type="molecule type" value="Genomic_DNA"/>
</dbReference>
<feature type="compositionally biased region" description="Low complexity" evidence="1">
    <location>
        <begin position="44"/>
        <end position="76"/>
    </location>
</feature>
<dbReference type="RefSeq" id="XP_066803453.1">
    <property type="nucleotide sequence ID" value="XM_066945952.1"/>
</dbReference>
<protein>
    <recommendedName>
        <fullName evidence="4">Peroxin-19</fullName>
    </recommendedName>
</protein>
<dbReference type="AlphaFoldDB" id="A0AAW0Z086"/>
<sequence length="375" mass="38900">MSQPSNVSGSSSYRNPTVDDDDEDDDEDLSDLDDVLASFNETRPATTTTSTSPKVPLPSSSSAPAATRTTAASAAPVGDEEDFEASLMEGMESLLRQLAGDHPPGPMADSKTKPPDSSNNNNQASGSGMETGGQVSKEAEEEAWQKAVEMVLSGEGLSALGLDEKGETQASSSMSTFSAVPGGPGGEPRPKASYEETLRKTMESLNAGGQRQPSTSAGGDGPDLAALLASLGGDTDLLKVLNLNGLGDGEDGDGDGEDGDLAGVLEGMMAQLMTKEVLEEPMAELAAKYPPYLASPPSGTSPADLEKYTNQHILVQRITQTFKKADYSDEKDGKEIARLVSEMQDLGGPPKEVMGDLPEGFDLGALGGDEGCTIM</sequence>
<reference evidence="2 3" key="1">
    <citation type="journal article" date="2024" name="bioRxiv">
        <title>Comparative genomics of Cryptococcus and Kwoniella reveals pathogenesis evolution and contrasting karyotype dynamics via intercentromeric recombination or chromosome fusion.</title>
        <authorList>
            <person name="Coelho M.A."/>
            <person name="David-Palma M."/>
            <person name="Shea T."/>
            <person name="Bowers K."/>
            <person name="McGinley-Smith S."/>
            <person name="Mohammad A.W."/>
            <person name="Gnirke A."/>
            <person name="Yurkov A.M."/>
            <person name="Nowrousian M."/>
            <person name="Sun S."/>
            <person name="Cuomo C.A."/>
            <person name="Heitman J."/>
        </authorList>
    </citation>
    <scope>NUCLEOTIDE SEQUENCE [LARGE SCALE GENOMIC DNA]</scope>
    <source>
        <strain evidence="2 3">CBS 13917</strain>
    </source>
</reference>
<dbReference type="Pfam" id="PF04614">
    <property type="entry name" value="Pex19"/>
    <property type="match status" value="1"/>
</dbReference>
<gene>
    <name evidence="2" type="ORF">IAR55_002841</name>
</gene>
<dbReference type="Gene3D" id="1.20.120.900">
    <property type="entry name" value="Pex19, mPTS binding domain"/>
    <property type="match status" value="1"/>
</dbReference>
<feature type="region of interest" description="Disordered" evidence="1">
    <location>
        <begin position="1"/>
        <end position="193"/>
    </location>
</feature>
<comment type="caution">
    <text evidence="2">The sequence shown here is derived from an EMBL/GenBank/DDBJ whole genome shotgun (WGS) entry which is preliminary data.</text>
</comment>
<name>A0AAW0Z086_9TREE</name>
<feature type="compositionally biased region" description="Acidic residues" evidence="1">
    <location>
        <begin position="18"/>
        <end position="34"/>
    </location>
</feature>
<feature type="compositionally biased region" description="Low complexity" evidence="1">
    <location>
        <begin position="117"/>
        <end position="128"/>
    </location>
</feature>
<accession>A0AAW0Z086</accession>
<dbReference type="Proteomes" id="UP001388673">
    <property type="component" value="Unassembled WGS sequence"/>
</dbReference>
<dbReference type="GeneID" id="92180099"/>
<dbReference type="PANTHER" id="PTHR12774:SF2">
    <property type="entry name" value="PEROXISOMAL BIOGENESIS FACTOR 19"/>
    <property type="match status" value="1"/>
</dbReference>